<evidence type="ECO:0000313" key="2">
    <source>
        <dbReference type="EMBL" id="KAJ1916317.1"/>
    </source>
</evidence>
<evidence type="ECO:0000256" key="1">
    <source>
        <dbReference type="ARBA" id="ARBA00006315"/>
    </source>
</evidence>
<dbReference type="Gene3D" id="3.40.830.10">
    <property type="entry name" value="LigB-like"/>
    <property type="match status" value="1"/>
</dbReference>
<sequence>MFVSGYLDKALDNELEGWLEAAAVPLIDNILSDRSNTPKSVRAIIGPHAGFAYSGPSAAFAYKCIDTKPIKRVFLPGPSHHVYLEDCALSSCDEWETLLGNLIIDNQIIGELYKTGHFRIIDKDVDKEEHSMVMHAPYIYKAFEEKINDIKLVPIMVGNLSYDAEKLYGELLAPYLKDKENLGSRFRFTAYSSDEDNPCKSIVKLDYSYQTNSDLPIPIWKSIENLDKEGMSSIETIVHKDFDAYLKKSKNTICGRHPIGVLLGAVNKLFDITLPPPLSNSANTKQTIPGQPSLGFVKYAQSSKVQDTRDSSVSYALGFLTF</sequence>
<dbReference type="EMBL" id="JANBPU010000107">
    <property type="protein sequence ID" value="KAJ1916317.1"/>
    <property type="molecule type" value="Genomic_DNA"/>
</dbReference>
<reference evidence="2" key="1">
    <citation type="submission" date="2022-07" db="EMBL/GenBank/DDBJ databases">
        <title>Phylogenomic reconstructions and comparative analyses of Kickxellomycotina fungi.</title>
        <authorList>
            <person name="Reynolds N.K."/>
            <person name="Stajich J.E."/>
            <person name="Barry K."/>
            <person name="Grigoriev I.V."/>
            <person name="Crous P."/>
            <person name="Smith M.E."/>
        </authorList>
    </citation>
    <scope>NUCLEOTIDE SEQUENCE</scope>
    <source>
        <strain evidence="2">NBRC 100468</strain>
    </source>
</reference>
<dbReference type="AlphaFoldDB" id="A0A9W8A033"/>
<dbReference type="OrthoDB" id="417112at2759"/>
<dbReference type="Pfam" id="PF01875">
    <property type="entry name" value="Memo"/>
    <property type="match status" value="1"/>
</dbReference>
<dbReference type="Proteomes" id="UP001150538">
    <property type="component" value="Unassembled WGS sequence"/>
</dbReference>
<keyword evidence="3" id="KW-1185">Reference proteome</keyword>
<gene>
    <name evidence="2" type="ORF">H4219_003845</name>
</gene>
<organism evidence="2 3">
    <name type="scientific">Mycoemilia scoparia</name>
    <dbReference type="NCBI Taxonomy" id="417184"/>
    <lineage>
        <taxon>Eukaryota</taxon>
        <taxon>Fungi</taxon>
        <taxon>Fungi incertae sedis</taxon>
        <taxon>Zoopagomycota</taxon>
        <taxon>Kickxellomycotina</taxon>
        <taxon>Kickxellomycetes</taxon>
        <taxon>Kickxellales</taxon>
        <taxon>Kickxellaceae</taxon>
        <taxon>Mycoemilia</taxon>
    </lineage>
</organism>
<accession>A0A9W8A033</accession>
<dbReference type="PANTHER" id="PTHR11060">
    <property type="entry name" value="PROTEIN MEMO1"/>
    <property type="match status" value="1"/>
</dbReference>
<name>A0A9W8A033_9FUNG</name>
<proteinExistence type="inferred from homology"/>
<comment type="similarity">
    <text evidence="1">Belongs to the MEMO1 family.</text>
</comment>
<dbReference type="InterPro" id="IPR002737">
    <property type="entry name" value="MEMO1_fam"/>
</dbReference>
<dbReference type="PANTHER" id="PTHR11060:SF0">
    <property type="entry name" value="PROTEIN MEMO1"/>
    <property type="match status" value="1"/>
</dbReference>
<dbReference type="CDD" id="cd07361">
    <property type="entry name" value="MEMO_like"/>
    <property type="match status" value="1"/>
</dbReference>
<comment type="caution">
    <text evidence="2">The sequence shown here is derived from an EMBL/GenBank/DDBJ whole genome shotgun (WGS) entry which is preliminary data.</text>
</comment>
<protein>
    <recommendedName>
        <fullName evidence="4">Protein MEMO1</fullName>
    </recommendedName>
</protein>
<evidence type="ECO:0008006" key="4">
    <source>
        <dbReference type="Google" id="ProtNLM"/>
    </source>
</evidence>
<evidence type="ECO:0000313" key="3">
    <source>
        <dbReference type="Proteomes" id="UP001150538"/>
    </source>
</evidence>
<dbReference type="NCBIfam" id="TIGR04336">
    <property type="entry name" value="AmmeMemoSam_B"/>
    <property type="match status" value="1"/>
</dbReference>